<evidence type="ECO:0000313" key="2">
    <source>
        <dbReference type="EMBL" id="MBS7526469.1"/>
    </source>
</evidence>
<feature type="domain" description="Metallo-beta-lactamase" evidence="1">
    <location>
        <begin position="17"/>
        <end position="204"/>
    </location>
</feature>
<dbReference type="InterPro" id="IPR050855">
    <property type="entry name" value="NDM-1-like"/>
</dbReference>
<dbReference type="InterPro" id="IPR001279">
    <property type="entry name" value="Metallo-B-lactamas"/>
</dbReference>
<evidence type="ECO:0000313" key="3">
    <source>
        <dbReference type="Proteomes" id="UP000746471"/>
    </source>
</evidence>
<dbReference type="Gene3D" id="3.60.15.10">
    <property type="entry name" value="Ribonuclease Z/Hydroxyacylglutathione hydrolase-like"/>
    <property type="match status" value="1"/>
</dbReference>
<dbReference type="SUPFAM" id="SSF56281">
    <property type="entry name" value="Metallo-hydrolase/oxidoreductase"/>
    <property type="match status" value="1"/>
</dbReference>
<dbReference type="Pfam" id="PF00753">
    <property type="entry name" value="Lactamase_B"/>
    <property type="match status" value="1"/>
</dbReference>
<gene>
    <name evidence="2" type="ORF">KHM83_07245</name>
</gene>
<keyword evidence="3" id="KW-1185">Reference proteome</keyword>
<dbReference type="PANTHER" id="PTHR42951">
    <property type="entry name" value="METALLO-BETA-LACTAMASE DOMAIN-CONTAINING"/>
    <property type="match status" value="1"/>
</dbReference>
<protein>
    <submittedName>
        <fullName evidence="2">MBL fold metallo-hydrolase</fullName>
    </submittedName>
</protein>
<sequence>MHLISLTPKTALLVMKYANAGLYYLSDHEVILIDTGHVRESRQLLAWLTEQALTVRYIVNTHGHIDHVGGNYLLQAHFGCEIAMPYIDHLYCEDSSRYYMSFVTTAIDGLMVYGEERFRVDTMLNGQETLEILGHTFRLMTMPGHTPNHHVVITPDHVCFIGDVLLDDTRLATAKVGVVTQLEKHFESIEAVRNIRGCFFAVGHGAHVYLPEELSGLCDRNRAFFQRQYREVLKFLSPESTFDALMRTIGIQYGLGKNVFKYYVAERSIKAYLAYLESIAAIRIHVVDGVLTYTVQLPAANPKHHGILRA</sequence>
<name>A0ABS5PMR6_9FIRM</name>
<dbReference type="InterPro" id="IPR036866">
    <property type="entry name" value="RibonucZ/Hydroxyglut_hydro"/>
</dbReference>
<evidence type="ECO:0000259" key="1">
    <source>
        <dbReference type="SMART" id="SM00849"/>
    </source>
</evidence>
<organism evidence="2 3">
    <name type="scientific">Fusibacter paucivorans</name>
    <dbReference type="NCBI Taxonomy" id="76009"/>
    <lineage>
        <taxon>Bacteria</taxon>
        <taxon>Bacillati</taxon>
        <taxon>Bacillota</taxon>
        <taxon>Clostridia</taxon>
        <taxon>Eubacteriales</taxon>
        <taxon>Eubacteriales Family XII. Incertae Sedis</taxon>
        <taxon>Fusibacter</taxon>
    </lineage>
</organism>
<dbReference type="SMART" id="SM00849">
    <property type="entry name" value="Lactamase_B"/>
    <property type="match status" value="1"/>
</dbReference>
<dbReference type="RefSeq" id="WP_213236327.1">
    <property type="nucleotide sequence ID" value="NZ_JAHBCL010000010.1"/>
</dbReference>
<proteinExistence type="predicted"/>
<dbReference type="PANTHER" id="PTHR42951:SF14">
    <property type="entry name" value="METALLO-BETA-LACTAMASE SUPERFAMILY PROTEIN"/>
    <property type="match status" value="1"/>
</dbReference>
<comment type="caution">
    <text evidence="2">The sequence shown here is derived from an EMBL/GenBank/DDBJ whole genome shotgun (WGS) entry which is preliminary data.</text>
</comment>
<accession>A0ABS5PMR6</accession>
<reference evidence="2 3" key="1">
    <citation type="submission" date="2021-05" db="EMBL/GenBank/DDBJ databases">
        <title>Fusibacter ferrireducens sp. nov., an anaerobic, sulfur- and Fe-reducing bacterium isolated from the mangrove sediment.</title>
        <authorList>
            <person name="Qiu D."/>
        </authorList>
    </citation>
    <scope>NUCLEOTIDE SEQUENCE [LARGE SCALE GENOMIC DNA]</scope>
    <source>
        <strain evidence="2 3">DSM 12116</strain>
    </source>
</reference>
<dbReference type="Proteomes" id="UP000746471">
    <property type="component" value="Unassembled WGS sequence"/>
</dbReference>
<dbReference type="EMBL" id="JAHBCL010000010">
    <property type="protein sequence ID" value="MBS7526469.1"/>
    <property type="molecule type" value="Genomic_DNA"/>
</dbReference>